<reference evidence="7 8" key="1">
    <citation type="submission" date="2019-02" db="EMBL/GenBank/DDBJ databases">
        <title>Complete Genome Sequence and Methylome Analysis of free living Spirochaetas.</title>
        <authorList>
            <person name="Fomenkov A."/>
            <person name="Dubinina G."/>
            <person name="Leshcheva N."/>
            <person name="Mikheeva N."/>
            <person name="Grabovich M."/>
            <person name="Vincze T."/>
            <person name="Roberts R.J."/>
        </authorList>
    </citation>
    <scope>NUCLEOTIDE SEQUENCE [LARGE SCALE GENOMIC DNA]</scope>
    <source>
        <strain evidence="7 8">K2</strain>
    </source>
</reference>
<evidence type="ECO:0000256" key="2">
    <source>
        <dbReference type="ARBA" id="ARBA00007375"/>
    </source>
</evidence>
<dbReference type="PANTHER" id="PTHR31885:SF6">
    <property type="entry name" value="GH04784P"/>
    <property type="match status" value="1"/>
</dbReference>
<proteinExistence type="inferred from homology"/>
<accession>A0A5C1QKP4</accession>
<sequence length="218" mass="24395">MLFPALPFLLISILHVLGEVANSRMIRHGTKPLLMPLLAFFYILTEFNFSFLFIAALAGGWVGDLFLMLPDKGNKKTWFKLGLISFLVGHLFYVMAFFKKGSLSALFSPAFIPAMGFLLFGFLVFLGMKNFMGKLFGPITVYIAVIALMGVSTTLCFGIQPRNAVWISLLGALIFMISDTMNAWNRFVKVIPHERVLTMTSYLAGQFFLVLGYVQFTA</sequence>
<evidence type="ECO:0000313" key="8">
    <source>
        <dbReference type="Proteomes" id="UP000324209"/>
    </source>
</evidence>
<name>A0A5C1QKP4_9SPIO</name>
<dbReference type="RefSeq" id="WP_149486806.1">
    <property type="nucleotide sequence ID" value="NZ_CP036150.1"/>
</dbReference>
<comment type="subcellular location">
    <subcellularLocation>
        <location evidence="1">Membrane</location>
        <topology evidence="1">Multi-pass membrane protein</topology>
    </subcellularLocation>
</comment>
<evidence type="ECO:0000256" key="1">
    <source>
        <dbReference type="ARBA" id="ARBA00004141"/>
    </source>
</evidence>
<feature type="transmembrane region" description="Helical" evidence="6">
    <location>
        <begin position="139"/>
        <end position="160"/>
    </location>
</feature>
<gene>
    <name evidence="7" type="ORF">EXM22_12265</name>
</gene>
<dbReference type="GO" id="GO:0016787">
    <property type="term" value="F:hydrolase activity"/>
    <property type="evidence" value="ECO:0007669"/>
    <property type="project" value="TreeGrafter"/>
</dbReference>
<feature type="transmembrane region" description="Helical" evidence="6">
    <location>
        <begin position="34"/>
        <end position="67"/>
    </location>
</feature>
<feature type="transmembrane region" description="Helical" evidence="6">
    <location>
        <begin position="166"/>
        <end position="184"/>
    </location>
</feature>
<dbReference type="AlphaFoldDB" id="A0A5C1QKP4"/>
<evidence type="ECO:0000256" key="3">
    <source>
        <dbReference type="ARBA" id="ARBA00022692"/>
    </source>
</evidence>
<feature type="transmembrane region" description="Helical" evidence="6">
    <location>
        <begin position="110"/>
        <end position="127"/>
    </location>
</feature>
<dbReference type="EMBL" id="CP036150">
    <property type="protein sequence ID" value="QEN08725.1"/>
    <property type="molecule type" value="Genomic_DNA"/>
</dbReference>
<keyword evidence="8" id="KW-1185">Reference proteome</keyword>
<dbReference type="KEGG" id="ock:EXM22_12265"/>
<evidence type="ECO:0000313" key="7">
    <source>
        <dbReference type="EMBL" id="QEN08725.1"/>
    </source>
</evidence>
<keyword evidence="5 6" id="KW-0472">Membrane</keyword>
<organism evidence="7 8">
    <name type="scientific">Oceanispirochaeta crateris</name>
    <dbReference type="NCBI Taxonomy" id="2518645"/>
    <lineage>
        <taxon>Bacteria</taxon>
        <taxon>Pseudomonadati</taxon>
        <taxon>Spirochaetota</taxon>
        <taxon>Spirochaetia</taxon>
        <taxon>Spirochaetales</taxon>
        <taxon>Spirochaetaceae</taxon>
        <taxon>Oceanispirochaeta</taxon>
    </lineage>
</organism>
<keyword evidence="4 6" id="KW-1133">Transmembrane helix</keyword>
<dbReference type="GO" id="GO:0016020">
    <property type="term" value="C:membrane"/>
    <property type="evidence" value="ECO:0007669"/>
    <property type="project" value="UniProtKB-SubCell"/>
</dbReference>
<evidence type="ECO:0000256" key="6">
    <source>
        <dbReference type="SAM" id="Phobius"/>
    </source>
</evidence>
<comment type="similarity">
    <text evidence="2">Belongs to the TMEM86 family.</text>
</comment>
<dbReference type="InterPro" id="IPR012506">
    <property type="entry name" value="TMEM86B-like"/>
</dbReference>
<evidence type="ECO:0000256" key="5">
    <source>
        <dbReference type="ARBA" id="ARBA00023136"/>
    </source>
</evidence>
<evidence type="ECO:0000256" key="4">
    <source>
        <dbReference type="ARBA" id="ARBA00022989"/>
    </source>
</evidence>
<dbReference type="OrthoDB" id="345840at2"/>
<dbReference type="PANTHER" id="PTHR31885">
    <property type="entry name" value="GH04784P"/>
    <property type="match status" value="1"/>
</dbReference>
<feature type="transmembrane region" description="Helical" evidence="6">
    <location>
        <begin position="196"/>
        <end position="216"/>
    </location>
</feature>
<keyword evidence="3 6" id="KW-0812">Transmembrane</keyword>
<feature type="transmembrane region" description="Helical" evidence="6">
    <location>
        <begin position="79"/>
        <end position="98"/>
    </location>
</feature>
<dbReference type="Pfam" id="PF07947">
    <property type="entry name" value="YhhN"/>
    <property type="match status" value="1"/>
</dbReference>
<protein>
    <submittedName>
        <fullName evidence="7">Lysoplasmalogenase</fullName>
    </submittedName>
</protein>
<dbReference type="Proteomes" id="UP000324209">
    <property type="component" value="Chromosome"/>
</dbReference>